<evidence type="ECO:0000313" key="5">
    <source>
        <dbReference type="EMBL" id="NMN00848.1"/>
    </source>
</evidence>
<evidence type="ECO:0000259" key="4">
    <source>
        <dbReference type="PROSITE" id="PS50006"/>
    </source>
</evidence>
<feature type="compositionally biased region" description="Basic residues" evidence="2">
    <location>
        <begin position="40"/>
        <end position="51"/>
    </location>
</feature>
<dbReference type="AlphaFoldDB" id="A0A7Y0HZX6"/>
<feature type="region of interest" description="Disordered" evidence="2">
    <location>
        <begin position="34"/>
        <end position="116"/>
    </location>
</feature>
<keyword evidence="3" id="KW-0812">Transmembrane</keyword>
<feature type="compositionally biased region" description="Low complexity" evidence="2">
    <location>
        <begin position="52"/>
        <end position="61"/>
    </location>
</feature>
<evidence type="ECO:0000313" key="6">
    <source>
        <dbReference type="Proteomes" id="UP000588277"/>
    </source>
</evidence>
<dbReference type="SUPFAM" id="SSF49879">
    <property type="entry name" value="SMAD/FHA domain"/>
    <property type="match status" value="1"/>
</dbReference>
<dbReference type="InterPro" id="IPR008984">
    <property type="entry name" value="SMAD_FHA_dom_sf"/>
</dbReference>
<dbReference type="InterPro" id="IPR050923">
    <property type="entry name" value="Cell_Proc_Reg/RNA_Proc"/>
</dbReference>
<sequence length="213" mass="22814">MTELTFALLKYGFLVLLWVFVWLAVRSLHRDIASFSPKPSRSRRKREKAAKRAASAPVPQAEPQRPHTQQPLPPQPNPSAGPGAQSSRQTPQNQGPNAQSQPHPLQAQQNQARRASSPTLLVVVDGPLAGATVPLTSDAITIGRAASNTVVLNDEFVSGHHARVYADPTSGQWAIEDLGSMNGTVVAGQRIAAPTILPARVPVRIGATTLELR</sequence>
<feature type="domain" description="FHA" evidence="4">
    <location>
        <begin position="140"/>
        <end position="191"/>
    </location>
</feature>
<keyword evidence="6" id="KW-1185">Reference proteome</keyword>
<accession>A0A7Y0HZX6</accession>
<keyword evidence="3" id="KW-1133">Transmembrane helix</keyword>
<dbReference type="Proteomes" id="UP000588277">
    <property type="component" value="Unassembled WGS sequence"/>
</dbReference>
<reference evidence="5 6" key="1">
    <citation type="submission" date="2020-02" db="EMBL/GenBank/DDBJ databases">
        <title>Characterization of phylogenetic diversity of novel bifidobacterial species isolated in Czech ZOOs.</title>
        <authorList>
            <person name="Lugli G.A."/>
            <person name="Vera N.B."/>
            <person name="Ventura M."/>
        </authorList>
    </citation>
    <scope>NUCLEOTIDE SEQUENCE [LARGE SCALE GENOMIC DNA]</scope>
    <source>
        <strain evidence="5 6">DSM 109958</strain>
    </source>
</reference>
<feature type="compositionally biased region" description="Polar residues" evidence="2">
    <location>
        <begin position="84"/>
        <end position="103"/>
    </location>
</feature>
<dbReference type="RefSeq" id="WP_169275934.1">
    <property type="nucleotide sequence ID" value="NZ_JAAIIH010000011.1"/>
</dbReference>
<dbReference type="InterPro" id="IPR000253">
    <property type="entry name" value="FHA_dom"/>
</dbReference>
<dbReference type="SMART" id="SM00240">
    <property type="entry name" value="FHA"/>
    <property type="match status" value="1"/>
</dbReference>
<dbReference type="PROSITE" id="PS50006">
    <property type="entry name" value="FHA_DOMAIN"/>
    <property type="match status" value="1"/>
</dbReference>
<dbReference type="Pfam" id="PF00498">
    <property type="entry name" value="FHA"/>
    <property type="match status" value="1"/>
</dbReference>
<dbReference type="PANTHER" id="PTHR23308">
    <property type="entry name" value="NUCLEAR INHIBITOR OF PROTEIN PHOSPHATASE-1"/>
    <property type="match status" value="1"/>
</dbReference>
<organism evidence="5 6">
    <name type="scientific">Bifidobacterium moraviense</name>
    <dbReference type="NCBI Taxonomy" id="2675323"/>
    <lineage>
        <taxon>Bacteria</taxon>
        <taxon>Bacillati</taxon>
        <taxon>Actinomycetota</taxon>
        <taxon>Actinomycetes</taxon>
        <taxon>Bifidobacteriales</taxon>
        <taxon>Bifidobacteriaceae</taxon>
        <taxon>Bifidobacterium</taxon>
    </lineage>
</organism>
<proteinExistence type="predicted"/>
<protein>
    <submittedName>
        <fullName evidence="5">FHA domain-containing protein</fullName>
    </submittedName>
</protein>
<feature type="transmembrane region" description="Helical" evidence="3">
    <location>
        <begin position="6"/>
        <end position="25"/>
    </location>
</feature>
<dbReference type="Gene3D" id="2.60.200.20">
    <property type="match status" value="1"/>
</dbReference>
<evidence type="ECO:0000256" key="3">
    <source>
        <dbReference type="SAM" id="Phobius"/>
    </source>
</evidence>
<comment type="caution">
    <text evidence="5">The sequence shown here is derived from an EMBL/GenBank/DDBJ whole genome shotgun (WGS) entry which is preliminary data.</text>
</comment>
<dbReference type="EMBL" id="JAAIIH010000011">
    <property type="protein sequence ID" value="NMN00848.1"/>
    <property type="molecule type" value="Genomic_DNA"/>
</dbReference>
<keyword evidence="1" id="KW-0597">Phosphoprotein</keyword>
<evidence type="ECO:0000256" key="1">
    <source>
        <dbReference type="ARBA" id="ARBA00022553"/>
    </source>
</evidence>
<feature type="compositionally biased region" description="Low complexity" evidence="2">
    <location>
        <begin position="106"/>
        <end position="115"/>
    </location>
</feature>
<keyword evidence="3" id="KW-0472">Membrane</keyword>
<name>A0A7Y0HZX6_9BIFI</name>
<evidence type="ECO:0000256" key="2">
    <source>
        <dbReference type="SAM" id="MobiDB-lite"/>
    </source>
</evidence>
<gene>
    <name evidence="5" type="ORF">G1C96_1427</name>
</gene>